<evidence type="ECO:0000256" key="2">
    <source>
        <dbReference type="ARBA" id="ARBA00022475"/>
    </source>
</evidence>
<feature type="transmembrane region" description="Helical" evidence="6">
    <location>
        <begin position="120"/>
        <end position="140"/>
    </location>
</feature>
<comment type="caution">
    <text evidence="7">The sequence shown here is derived from an EMBL/GenBank/DDBJ whole genome shotgun (WGS) entry which is preliminary data.</text>
</comment>
<dbReference type="InterPro" id="IPR001851">
    <property type="entry name" value="ABC_transp_permease"/>
</dbReference>
<dbReference type="Proteomes" id="UP001299608">
    <property type="component" value="Unassembled WGS sequence"/>
</dbReference>
<keyword evidence="5 6" id="KW-0472">Membrane</keyword>
<protein>
    <submittedName>
        <fullName evidence="7">ABC transporter permease</fullName>
    </submittedName>
</protein>
<dbReference type="Pfam" id="PF02653">
    <property type="entry name" value="BPD_transp_2"/>
    <property type="match status" value="1"/>
</dbReference>
<dbReference type="CDD" id="cd06579">
    <property type="entry name" value="TM_PBP1_transp_AraH_like"/>
    <property type="match status" value="1"/>
</dbReference>
<dbReference type="RefSeq" id="WP_202048813.1">
    <property type="nucleotide sequence ID" value="NZ_BAABZL010000001.1"/>
</dbReference>
<evidence type="ECO:0000256" key="6">
    <source>
        <dbReference type="SAM" id="Phobius"/>
    </source>
</evidence>
<dbReference type="PANTHER" id="PTHR32196">
    <property type="entry name" value="ABC TRANSPORTER PERMEASE PROTEIN YPHD-RELATED-RELATED"/>
    <property type="match status" value="1"/>
</dbReference>
<feature type="transmembrane region" description="Helical" evidence="6">
    <location>
        <begin position="94"/>
        <end position="114"/>
    </location>
</feature>
<evidence type="ECO:0000313" key="7">
    <source>
        <dbReference type="EMBL" id="MCG4748599.1"/>
    </source>
</evidence>
<organism evidence="7 8">
    <name type="scientific">Enterocloster aldenensis</name>
    <dbReference type="NCBI Taxonomy" id="358742"/>
    <lineage>
        <taxon>Bacteria</taxon>
        <taxon>Bacillati</taxon>
        <taxon>Bacillota</taxon>
        <taxon>Clostridia</taxon>
        <taxon>Lachnospirales</taxon>
        <taxon>Lachnospiraceae</taxon>
        <taxon>Enterocloster</taxon>
    </lineage>
</organism>
<reference evidence="7" key="1">
    <citation type="submission" date="2022-01" db="EMBL/GenBank/DDBJ databases">
        <title>Collection of gut derived symbiotic bacterial strains cultured from healthy donors.</title>
        <authorList>
            <person name="Lin H."/>
            <person name="Kohout C."/>
            <person name="Waligurski E."/>
            <person name="Pamer E.G."/>
        </authorList>
    </citation>
    <scope>NUCLEOTIDE SEQUENCE</scope>
    <source>
        <strain evidence="7">DFI.6.55</strain>
    </source>
</reference>
<dbReference type="PANTHER" id="PTHR32196:SF72">
    <property type="entry name" value="RIBOSE IMPORT PERMEASE PROTEIN RBSC"/>
    <property type="match status" value="1"/>
</dbReference>
<dbReference type="AlphaFoldDB" id="A0AAW5C6D3"/>
<evidence type="ECO:0000313" key="8">
    <source>
        <dbReference type="Proteomes" id="UP001299608"/>
    </source>
</evidence>
<dbReference type="GeneID" id="97208743"/>
<name>A0AAW5C6D3_9FIRM</name>
<dbReference type="GO" id="GO:0005886">
    <property type="term" value="C:plasma membrane"/>
    <property type="evidence" value="ECO:0007669"/>
    <property type="project" value="UniProtKB-SubCell"/>
</dbReference>
<feature type="transmembrane region" description="Helical" evidence="6">
    <location>
        <begin position="16"/>
        <end position="36"/>
    </location>
</feature>
<keyword evidence="4 6" id="KW-1133">Transmembrane helix</keyword>
<evidence type="ECO:0000256" key="1">
    <source>
        <dbReference type="ARBA" id="ARBA00004651"/>
    </source>
</evidence>
<feature type="transmembrane region" description="Helical" evidence="6">
    <location>
        <begin position="45"/>
        <end position="64"/>
    </location>
</feature>
<evidence type="ECO:0000256" key="4">
    <source>
        <dbReference type="ARBA" id="ARBA00022989"/>
    </source>
</evidence>
<accession>A0AAW5C6D3</accession>
<evidence type="ECO:0000256" key="3">
    <source>
        <dbReference type="ARBA" id="ARBA00022692"/>
    </source>
</evidence>
<proteinExistence type="predicted"/>
<comment type="subcellular location">
    <subcellularLocation>
        <location evidence="1">Cell membrane</location>
        <topology evidence="1">Multi-pass membrane protein</topology>
    </subcellularLocation>
</comment>
<keyword evidence="2" id="KW-1003">Cell membrane</keyword>
<feature type="transmembrane region" description="Helical" evidence="6">
    <location>
        <begin position="213"/>
        <end position="230"/>
    </location>
</feature>
<dbReference type="EMBL" id="JAKNGE010000040">
    <property type="protein sequence ID" value="MCG4748599.1"/>
    <property type="molecule type" value="Genomic_DNA"/>
</dbReference>
<feature type="transmembrane region" description="Helical" evidence="6">
    <location>
        <begin position="160"/>
        <end position="182"/>
    </location>
</feature>
<feature type="transmembrane region" description="Helical" evidence="6">
    <location>
        <begin position="267"/>
        <end position="287"/>
    </location>
</feature>
<evidence type="ECO:0000256" key="5">
    <source>
        <dbReference type="ARBA" id="ARBA00023136"/>
    </source>
</evidence>
<gene>
    <name evidence="7" type="ORF">L0N08_24605</name>
</gene>
<sequence length="314" mass="32929">MEKVRSSKINVSWNDMGIFMILALLIVILSVIRPVFLTPDNIINVIRQVTIVAIIGIGMSFVLISGEIDLSVGSICALSGIIVTMCLRDGFGMTVSILLALCTAALCGAINGSIHVFAKIPSFIVTMGMLNVARGIVLVITNSYSITGLPDSFKVIGRGYVGPIPVPVVIMAVCYVIGFAVLKYTKFGRSAYSIGGNIEAARLSGVPVVKNKILIYIICGLTAGIAGIILSSRMFSGQPSAGNGLELDAIAACVIGGTSTTGGKGRLWGTFLGALIMGIITNGMNLMNISTNWQLIVQGMIIVIAVGLDRIKSN</sequence>
<keyword evidence="3 6" id="KW-0812">Transmembrane</keyword>
<dbReference type="GO" id="GO:0022857">
    <property type="term" value="F:transmembrane transporter activity"/>
    <property type="evidence" value="ECO:0007669"/>
    <property type="project" value="InterPro"/>
</dbReference>